<keyword evidence="2" id="KW-0812">Transmembrane</keyword>
<feature type="region of interest" description="Disordered" evidence="1">
    <location>
        <begin position="153"/>
        <end position="212"/>
    </location>
</feature>
<evidence type="ECO:0000313" key="4">
    <source>
        <dbReference type="Proteomes" id="UP001302321"/>
    </source>
</evidence>
<gene>
    <name evidence="3" type="ORF">QBC36DRAFT_328689</name>
</gene>
<evidence type="ECO:0000256" key="1">
    <source>
        <dbReference type="SAM" id="MobiDB-lite"/>
    </source>
</evidence>
<comment type="caution">
    <text evidence="3">The sequence shown here is derived from an EMBL/GenBank/DDBJ whole genome shotgun (WGS) entry which is preliminary data.</text>
</comment>
<dbReference type="AlphaFoldDB" id="A0AAN6WAT0"/>
<organism evidence="3 4">
    <name type="scientific">Triangularia setosa</name>
    <dbReference type="NCBI Taxonomy" id="2587417"/>
    <lineage>
        <taxon>Eukaryota</taxon>
        <taxon>Fungi</taxon>
        <taxon>Dikarya</taxon>
        <taxon>Ascomycota</taxon>
        <taxon>Pezizomycotina</taxon>
        <taxon>Sordariomycetes</taxon>
        <taxon>Sordariomycetidae</taxon>
        <taxon>Sordariales</taxon>
        <taxon>Podosporaceae</taxon>
        <taxon>Triangularia</taxon>
    </lineage>
</organism>
<feature type="compositionally biased region" description="Low complexity" evidence="1">
    <location>
        <begin position="23"/>
        <end position="46"/>
    </location>
</feature>
<dbReference type="Proteomes" id="UP001302321">
    <property type="component" value="Unassembled WGS sequence"/>
</dbReference>
<feature type="compositionally biased region" description="Low complexity" evidence="1">
    <location>
        <begin position="157"/>
        <end position="170"/>
    </location>
</feature>
<name>A0AAN6WAT0_9PEZI</name>
<feature type="region of interest" description="Disordered" evidence="1">
    <location>
        <begin position="395"/>
        <end position="441"/>
    </location>
</feature>
<evidence type="ECO:0000313" key="3">
    <source>
        <dbReference type="EMBL" id="KAK4176702.1"/>
    </source>
</evidence>
<evidence type="ECO:0000256" key="2">
    <source>
        <dbReference type="SAM" id="Phobius"/>
    </source>
</evidence>
<protein>
    <submittedName>
        <fullName evidence="3">Uncharacterized protein</fullName>
    </submittedName>
</protein>
<keyword evidence="4" id="KW-1185">Reference proteome</keyword>
<feature type="compositionally biased region" description="Basic and acidic residues" evidence="1">
    <location>
        <begin position="1"/>
        <end position="10"/>
    </location>
</feature>
<feature type="transmembrane region" description="Helical" evidence="2">
    <location>
        <begin position="357"/>
        <end position="378"/>
    </location>
</feature>
<keyword evidence="2" id="KW-0472">Membrane</keyword>
<feature type="region of interest" description="Disordered" evidence="1">
    <location>
        <begin position="1"/>
        <end position="59"/>
    </location>
</feature>
<reference evidence="3" key="1">
    <citation type="journal article" date="2023" name="Mol. Phylogenet. Evol.">
        <title>Genome-scale phylogeny and comparative genomics of the fungal order Sordariales.</title>
        <authorList>
            <person name="Hensen N."/>
            <person name="Bonometti L."/>
            <person name="Westerberg I."/>
            <person name="Brannstrom I.O."/>
            <person name="Guillou S."/>
            <person name="Cros-Aarteil S."/>
            <person name="Calhoun S."/>
            <person name="Haridas S."/>
            <person name="Kuo A."/>
            <person name="Mondo S."/>
            <person name="Pangilinan J."/>
            <person name="Riley R."/>
            <person name="LaButti K."/>
            <person name="Andreopoulos B."/>
            <person name="Lipzen A."/>
            <person name="Chen C."/>
            <person name="Yan M."/>
            <person name="Daum C."/>
            <person name="Ng V."/>
            <person name="Clum A."/>
            <person name="Steindorff A."/>
            <person name="Ohm R.A."/>
            <person name="Martin F."/>
            <person name="Silar P."/>
            <person name="Natvig D.O."/>
            <person name="Lalanne C."/>
            <person name="Gautier V."/>
            <person name="Ament-Velasquez S.L."/>
            <person name="Kruys A."/>
            <person name="Hutchinson M.I."/>
            <person name="Powell A.J."/>
            <person name="Barry K."/>
            <person name="Miller A.N."/>
            <person name="Grigoriev I.V."/>
            <person name="Debuchy R."/>
            <person name="Gladieux P."/>
            <person name="Hiltunen Thoren M."/>
            <person name="Johannesson H."/>
        </authorList>
    </citation>
    <scope>NUCLEOTIDE SEQUENCE</scope>
    <source>
        <strain evidence="3">CBS 892.96</strain>
    </source>
</reference>
<feature type="compositionally biased region" description="Basic and acidic residues" evidence="1">
    <location>
        <begin position="189"/>
        <end position="208"/>
    </location>
</feature>
<sequence>MWTTNRRDDSATPPLPPHPHPRPSTSLSSYPASSPSPVQPLSPSCSEQQQPVYHMYPPDSRRHHHQLVEQNEQNEYCHATGTRRGCSSPPPVSGQQWGSSMVDLPYVDYTQVEIQSQSIKVIRSPLSLVRSVASRLPTSPYMLARAVSTYATRSRGSSPPAETPAVVATTPPLPSRSRIEEGGYSSNVLRERQVSSMTARRERERAGEGESGVNWDYGSQGIGMLYHARQGGSTPDLERMNYINSLAYLLRGLPVNLTPAEASTIRQTTPAAVLGGLRQQQGGDYSGHYRESPMQPPTGRKNFVHHAALILLNWLSILLHWVVPLVRQAIFELAQFEKDHQYFSKMAMSTWAGTKNAYVWFSSAYAGQVVAAGMGYFLQGVQGALSEFSRHPVPVPVPARSGGGHQNGLRPEDRERRQYGQQHGWPPQQFPRDFGQFQGQL</sequence>
<proteinExistence type="predicted"/>
<feature type="transmembrane region" description="Helical" evidence="2">
    <location>
        <begin position="303"/>
        <end position="323"/>
    </location>
</feature>
<reference evidence="3" key="2">
    <citation type="submission" date="2023-05" db="EMBL/GenBank/DDBJ databases">
        <authorList>
            <consortium name="Lawrence Berkeley National Laboratory"/>
            <person name="Steindorff A."/>
            <person name="Hensen N."/>
            <person name="Bonometti L."/>
            <person name="Westerberg I."/>
            <person name="Brannstrom I.O."/>
            <person name="Guillou S."/>
            <person name="Cros-Aarteil S."/>
            <person name="Calhoun S."/>
            <person name="Haridas S."/>
            <person name="Kuo A."/>
            <person name="Mondo S."/>
            <person name="Pangilinan J."/>
            <person name="Riley R."/>
            <person name="Labutti K."/>
            <person name="Andreopoulos B."/>
            <person name="Lipzen A."/>
            <person name="Chen C."/>
            <person name="Yanf M."/>
            <person name="Daum C."/>
            <person name="Ng V."/>
            <person name="Clum A."/>
            <person name="Ohm R."/>
            <person name="Martin F."/>
            <person name="Silar P."/>
            <person name="Natvig D."/>
            <person name="Lalanne C."/>
            <person name="Gautier V."/>
            <person name="Ament-Velasquez S.L."/>
            <person name="Kruys A."/>
            <person name="Hutchinson M.I."/>
            <person name="Powell A.J."/>
            <person name="Barry K."/>
            <person name="Miller A.N."/>
            <person name="Grigoriev I.V."/>
            <person name="Debuchy R."/>
            <person name="Gladieux P."/>
            <person name="Thoren M.H."/>
            <person name="Johannesson H."/>
        </authorList>
    </citation>
    <scope>NUCLEOTIDE SEQUENCE</scope>
    <source>
        <strain evidence="3">CBS 892.96</strain>
    </source>
</reference>
<accession>A0AAN6WAT0</accession>
<keyword evidence="2" id="KW-1133">Transmembrane helix</keyword>
<dbReference type="EMBL" id="MU866188">
    <property type="protein sequence ID" value="KAK4176702.1"/>
    <property type="molecule type" value="Genomic_DNA"/>
</dbReference>